<feature type="compositionally biased region" description="Basic and acidic residues" evidence="1">
    <location>
        <begin position="63"/>
        <end position="77"/>
    </location>
</feature>
<dbReference type="EMBL" id="MCGT01000007">
    <property type="protein sequence ID" value="ORX58253.1"/>
    <property type="molecule type" value="Genomic_DNA"/>
</dbReference>
<sequence>MHGAGSKPKLLLTHHTMIRKAQNSFVRNQKKKPPTQPTNHQTRKTGTFRHRKSTPARTHHKPRTIDQRSNRATEANR</sequence>
<keyword evidence="3" id="KW-1185">Reference proteome</keyword>
<evidence type="ECO:0000256" key="1">
    <source>
        <dbReference type="SAM" id="MobiDB-lite"/>
    </source>
</evidence>
<organism evidence="2 3">
    <name type="scientific">Hesseltinella vesiculosa</name>
    <dbReference type="NCBI Taxonomy" id="101127"/>
    <lineage>
        <taxon>Eukaryota</taxon>
        <taxon>Fungi</taxon>
        <taxon>Fungi incertae sedis</taxon>
        <taxon>Mucoromycota</taxon>
        <taxon>Mucoromycotina</taxon>
        <taxon>Mucoromycetes</taxon>
        <taxon>Mucorales</taxon>
        <taxon>Cunninghamellaceae</taxon>
        <taxon>Hesseltinella</taxon>
    </lineage>
</organism>
<feature type="region of interest" description="Disordered" evidence="1">
    <location>
        <begin position="1"/>
        <end position="77"/>
    </location>
</feature>
<feature type="compositionally biased region" description="Basic residues" evidence="1">
    <location>
        <begin position="41"/>
        <end position="62"/>
    </location>
</feature>
<dbReference type="AlphaFoldDB" id="A0A1X2GP44"/>
<protein>
    <submittedName>
        <fullName evidence="2">Uncharacterized protein</fullName>
    </submittedName>
</protein>
<evidence type="ECO:0000313" key="2">
    <source>
        <dbReference type="EMBL" id="ORX58253.1"/>
    </source>
</evidence>
<name>A0A1X2GP44_9FUNG</name>
<reference evidence="2 3" key="1">
    <citation type="submission" date="2016-07" db="EMBL/GenBank/DDBJ databases">
        <title>Pervasive Adenine N6-methylation of Active Genes in Fungi.</title>
        <authorList>
            <consortium name="DOE Joint Genome Institute"/>
            <person name="Mondo S.J."/>
            <person name="Dannebaum R.O."/>
            <person name="Kuo R.C."/>
            <person name="Labutti K."/>
            <person name="Haridas S."/>
            <person name="Kuo A."/>
            <person name="Salamov A."/>
            <person name="Ahrendt S.R."/>
            <person name="Lipzen A."/>
            <person name="Sullivan W."/>
            <person name="Andreopoulos W.B."/>
            <person name="Clum A."/>
            <person name="Lindquist E."/>
            <person name="Daum C."/>
            <person name="Ramamoorthy G.K."/>
            <person name="Gryganskyi A."/>
            <person name="Culley D."/>
            <person name="Magnuson J.K."/>
            <person name="James T.Y."/>
            <person name="O'Malley M.A."/>
            <person name="Stajich J.E."/>
            <person name="Spatafora J.W."/>
            <person name="Visel A."/>
            <person name="Grigoriev I.V."/>
        </authorList>
    </citation>
    <scope>NUCLEOTIDE SEQUENCE [LARGE SCALE GENOMIC DNA]</scope>
    <source>
        <strain evidence="2 3">NRRL 3301</strain>
    </source>
</reference>
<proteinExistence type="predicted"/>
<dbReference type="Proteomes" id="UP000242146">
    <property type="component" value="Unassembled WGS sequence"/>
</dbReference>
<accession>A0A1X2GP44</accession>
<comment type="caution">
    <text evidence="2">The sequence shown here is derived from an EMBL/GenBank/DDBJ whole genome shotgun (WGS) entry which is preliminary data.</text>
</comment>
<evidence type="ECO:0000313" key="3">
    <source>
        <dbReference type="Proteomes" id="UP000242146"/>
    </source>
</evidence>
<gene>
    <name evidence="2" type="ORF">DM01DRAFT_1221992</name>
</gene>